<reference evidence="1" key="1">
    <citation type="submission" date="2019-08" db="EMBL/GenBank/DDBJ databases">
        <authorList>
            <person name="Kucharzyk K."/>
            <person name="Murdoch R.W."/>
            <person name="Higgins S."/>
            <person name="Loffler F."/>
        </authorList>
    </citation>
    <scope>NUCLEOTIDE SEQUENCE</scope>
</reference>
<name>A0A645CRU5_9ZZZZ</name>
<organism evidence="1">
    <name type="scientific">bioreactor metagenome</name>
    <dbReference type="NCBI Taxonomy" id="1076179"/>
    <lineage>
        <taxon>unclassified sequences</taxon>
        <taxon>metagenomes</taxon>
        <taxon>ecological metagenomes</taxon>
    </lineage>
</organism>
<comment type="caution">
    <text evidence="1">The sequence shown here is derived from an EMBL/GenBank/DDBJ whole genome shotgun (WGS) entry which is preliminary data.</text>
</comment>
<protein>
    <submittedName>
        <fullName evidence="1">Uncharacterized protein</fullName>
    </submittedName>
</protein>
<gene>
    <name evidence="1" type="ORF">SDC9_126653</name>
</gene>
<proteinExistence type="predicted"/>
<accession>A0A645CRU5</accession>
<dbReference type="EMBL" id="VSSQ01029467">
    <property type="protein sequence ID" value="MPM79614.1"/>
    <property type="molecule type" value="Genomic_DNA"/>
</dbReference>
<dbReference type="AlphaFoldDB" id="A0A645CRU5"/>
<evidence type="ECO:0000313" key="1">
    <source>
        <dbReference type="EMBL" id="MPM79614.1"/>
    </source>
</evidence>
<sequence length="120" mass="13951">MGCAVVMIFTDVYLNQMKSGALADYFEQFFGRIKFQLTIPDKIFRSEIEGVVASFLPDPPARMVEYAYSLALQRDGKLRTLFEDLVRADEWATKQNRKMQYDDLKLAVEWRKSGGLWPEE</sequence>